<sequence>MSTTTSTLNGSREHDDTLDRENPTEARTETETENETGTGATHFEPIWSEAERRHLRRIATSQSSRSAGSQQGGGHNHSRTHTPTQPATRPELDPLSDKFSLSEWMKCKVEQFAAGAIQRRHTGVLFQNLSVHGTAAEIKLQKSVGSILTAPLHLKQIAQGRQRHKAILQNFDGLVNRGEMLLVLGRPGSGCSTFLKSISANYEGLSLGEGSSISYDGIPQKVMKEQFRGDILYNGETEKHFPQLTVGQTLTFAAAARAPRSREPGMSRTDYINQVRDVVLAVFGLSHAIDTKVGSDYVRGVSGGERKRVSIAEMALAGSPLSCWDNATRGLDSASAFEFVKAVELSSRIFGTTHLVAAYQASQAMYDRFDKVIVLYEGREIFFGATAQAKPFFENMGWRCPARKSTGDFLTGLTSPREREAKEGWETRVPRTAEEFEQYWRNSAEFHALRGEMAAAQERFEREGTTAEEFLASKRQRQAKHTRAKSPYTINNGMQVALCTRRAYQRIWNDIASTATTIGGNIVMALIIASLFYGTPFGTQAFFSKSSLLFFTVLLNSLMTVTEINALYGQRPIVEKHASYAFYHPFAEALAGVVADLTIKIAASVIFNTIIYFLGGLRYEAGPYFIFFIVNFAALLSMSSIFRTVAATTKTISQALAAAGVILIAVVVYTGFVIPRPNMHPWFKWLTWIDPLAFAFEALMVNEFHGRDFPCSNVVPAYPGFTNGSGDMFVCAEKGAIPGQLFVNGDRYLEASFGYQHSHLWRNFGILLGFLFFFLILYLTVTEFNSHSTSSAEALVFKPGHVPKTIQQGVSEKKSQAVVEEPGTQDEELDALPKQGDVFMWRNVCYDIKLRKDQKRLLDRVSGWVKPGTLTALMGVSGAGKTTLLNVLAQRVSVGVVTGDMLVNGSPLAASFPRRTGYVQQQDLHLHTSTVREALRFSALLRQPKSTPVAEKHAYVEKVIRMLNMADFADAVIGVPGEGLNVEQRKLLTIGVELAAKPTLLLFLDEPTSGLDSQSSWSIVSFLRKLADNGQAVLSTIHQPSATLFEQFDRLLFLAQGGRTVYFGDIGDDSRLLLDYFERNGARRCGDSENPAEYILELAGAGSGAPGQSKVDWPAVWRGSSEAAAVEAELDGLQRTLQEKHAHDTDAPEDHTEFAMPLWDQLVTVSIRVFQQYWRTPTYIGGKYSLGIASALFIGFSFYIPGHSIQAIQSMIFAIFMMTAIFAALVQQVMPQFIFQRDLYEVRERPSRTYHWAAFMVSNILVEIPYAVLLGIMVFAAFTYAVFGITSGQHQALLMLFCVQFFVFGSTFAHMVVAALPDAETAGQIATLLFYLTLTFNGVLLPSVMLPGFWIFMYRVSPMTYIVNGIATVIAGRPVHCATKELSLFQPYPSPGTTCGQYMARYLQAAGAAGGALINPDATADCQYCSLRVTDQFLGARDINANDGWRDFGIVWAFVAFNIAAAISLYYLFRVKTWGRR</sequence>
<dbReference type="PROSITE" id="PS00211">
    <property type="entry name" value="ABC_TRANSPORTER_1"/>
    <property type="match status" value="1"/>
</dbReference>
<feature type="transmembrane region" description="Helical" evidence="10">
    <location>
        <begin position="654"/>
        <end position="674"/>
    </location>
</feature>
<dbReference type="STRING" id="1182542.W9XPF1"/>
<dbReference type="Pfam" id="PF06422">
    <property type="entry name" value="PDR_CDR"/>
    <property type="match status" value="1"/>
</dbReference>
<feature type="transmembrane region" description="Helical" evidence="10">
    <location>
        <begin position="1207"/>
        <end position="1229"/>
    </location>
</feature>
<evidence type="ECO:0000256" key="9">
    <source>
        <dbReference type="SAM" id="MobiDB-lite"/>
    </source>
</evidence>
<dbReference type="InterPro" id="IPR034001">
    <property type="entry name" value="ABCG_PDR_1"/>
</dbReference>
<feature type="compositionally biased region" description="Basic and acidic residues" evidence="9">
    <location>
        <begin position="11"/>
        <end position="30"/>
    </location>
</feature>
<evidence type="ECO:0000259" key="11">
    <source>
        <dbReference type="PROSITE" id="PS50893"/>
    </source>
</evidence>
<dbReference type="InterPro" id="IPR029481">
    <property type="entry name" value="ABC_trans_N"/>
</dbReference>
<keyword evidence="6" id="KW-0067">ATP-binding</keyword>
<keyword evidence="4 10" id="KW-0812">Transmembrane</keyword>
<accession>W9XPF1</accession>
<dbReference type="InterPro" id="IPR013525">
    <property type="entry name" value="ABC2_TM"/>
</dbReference>
<dbReference type="GeneID" id="19172808"/>
<dbReference type="PANTHER" id="PTHR19241">
    <property type="entry name" value="ATP-BINDING CASSETTE TRANSPORTER"/>
    <property type="match status" value="1"/>
</dbReference>
<reference evidence="12 13" key="1">
    <citation type="submission" date="2013-03" db="EMBL/GenBank/DDBJ databases">
        <title>The Genome Sequence of Capronia epimyces CBS 606.96.</title>
        <authorList>
            <consortium name="The Broad Institute Genomics Platform"/>
            <person name="Cuomo C."/>
            <person name="de Hoog S."/>
            <person name="Gorbushina A."/>
            <person name="Walker B."/>
            <person name="Young S.K."/>
            <person name="Zeng Q."/>
            <person name="Gargeya S."/>
            <person name="Fitzgerald M."/>
            <person name="Haas B."/>
            <person name="Abouelleil A."/>
            <person name="Allen A.W."/>
            <person name="Alvarado L."/>
            <person name="Arachchi H.M."/>
            <person name="Berlin A.M."/>
            <person name="Chapman S.B."/>
            <person name="Gainer-Dewar J."/>
            <person name="Goldberg J."/>
            <person name="Griggs A."/>
            <person name="Gujja S."/>
            <person name="Hansen M."/>
            <person name="Howarth C."/>
            <person name="Imamovic A."/>
            <person name="Ireland A."/>
            <person name="Larimer J."/>
            <person name="McCowan C."/>
            <person name="Murphy C."/>
            <person name="Pearson M."/>
            <person name="Poon T.W."/>
            <person name="Priest M."/>
            <person name="Roberts A."/>
            <person name="Saif S."/>
            <person name="Shea T."/>
            <person name="Sisk P."/>
            <person name="Sykes S."/>
            <person name="Wortman J."/>
            <person name="Nusbaum C."/>
            <person name="Birren B."/>
        </authorList>
    </citation>
    <scope>NUCLEOTIDE SEQUENCE [LARGE SCALE GENOMIC DNA]</scope>
    <source>
        <strain evidence="12 13">CBS 606.96</strain>
    </source>
</reference>
<feature type="domain" description="ABC transporter" evidence="11">
    <location>
        <begin position="152"/>
        <end position="402"/>
    </location>
</feature>
<keyword evidence="3" id="KW-0813">Transport</keyword>
<evidence type="ECO:0000313" key="13">
    <source>
        <dbReference type="Proteomes" id="UP000019478"/>
    </source>
</evidence>
<dbReference type="InterPro" id="IPR010929">
    <property type="entry name" value="PDR_CDR_ABC"/>
</dbReference>
<comment type="subcellular location">
    <subcellularLocation>
        <location evidence="1">Membrane</location>
        <topology evidence="1">Multi-pass membrane protein</topology>
    </subcellularLocation>
</comment>
<evidence type="ECO:0000313" key="12">
    <source>
        <dbReference type="EMBL" id="EXJ79220.1"/>
    </source>
</evidence>
<dbReference type="InterPro" id="IPR003439">
    <property type="entry name" value="ABC_transporter-like_ATP-bd"/>
</dbReference>
<dbReference type="eggNOG" id="KOG0065">
    <property type="taxonomic scope" value="Eukaryota"/>
</dbReference>
<dbReference type="GO" id="GO:0016020">
    <property type="term" value="C:membrane"/>
    <property type="evidence" value="ECO:0007669"/>
    <property type="project" value="UniProtKB-SubCell"/>
</dbReference>
<evidence type="ECO:0000256" key="4">
    <source>
        <dbReference type="ARBA" id="ARBA00022692"/>
    </source>
</evidence>
<feature type="transmembrane region" description="Helical" evidence="10">
    <location>
        <begin position="760"/>
        <end position="781"/>
    </location>
</feature>
<dbReference type="HOGENOM" id="CLU_000604_35_0_1"/>
<dbReference type="Proteomes" id="UP000019478">
    <property type="component" value="Unassembled WGS sequence"/>
</dbReference>
<feature type="transmembrane region" description="Helical" evidence="10">
    <location>
        <begin position="511"/>
        <end position="533"/>
    </location>
</feature>
<protein>
    <submittedName>
        <fullName evidence="12">ATPase</fullName>
    </submittedName>
</protein>
<feature type="transmembrane region" description="Helical" evidence="10">
    <location>
        <begin position="589"/>
        <end position="615"/>
    </location>
</feature>
<feature type="transmembrane region" description="Helical" evidence="10">
    <location>
        <begin position="548"/>
        <end position="568"/>
    </location>
</feature>
<dbReference type="GO" id="GO:0140359">
    <property type="term" value="F:ABC-type transporter activity"/>
    <property type="evidence" value="ECO:0007669"/>
    <property type="project" value="InterPro"/>
</dbReference>
<evidence type="ECO:0000256" key="3">
    <source>
        <dbReference type="ARBA" id="ARBA00022448"/>
    </source>
</evidence>
<dbReference type="InterPro" id="IPR003593">
    <property type="entry name" value="AAA+_ATPase"/>
</dbReference>
<dbReference type="CDD" id="cd03232">
    <property type="entry name" value="ABCG_PDR_domain2"/>
    <property type="match status" value="1"/>
</dbReference>
<evidence type="ECO:0000256" key="1">
    <source>
        <dbReference type="ARBA" id="ARBA00004141"/>
    </source>
</evidence>
<evidence type="ECO:0000256" key="6">
    <source>
        <dbReference type="ARBA" id="ARBA00022840"/>
    </source>
</evidence>
<feature type="transmembrane region" description="Helical" evidence="10">
    <location>
        <begin position="1250"/>
        <end position="1280"/>
    </location>
</feature>
<feature type="region of interest" description="Disordered" evidence="9">
    <location>
        <begin position="1"/>
        <end position="95"/>
    </location>
</feature>
<dbReference type="SMART" id="SM00382">
    <property type="entry name" value="AAA"/>
    <property type="match status" value="2"/>
</dbReference>
<keyword evidence="13" id="KW-1185">Reference proteome</keyword>
<dbReference type="FunFam" id="3.40.50.300:FF:000054">
    <property type="entry name" value="ABC multidrug transporter atrF"/>
    <property type="match status" value="1"/>
</dbReference>
<keyword evidence="5" id="KW-0547">Nucleotide-binding</keyword>
<feature type="transmembrane region" description="Helical" evidence="10">
    <location>
        <begin position="1328"/>
        <end position="1352"/>
    </location>
</feature>
<evidence type="ECO:0000256" key="10">
    <source>
        <dbReference type="SAM" id="Phobius"/>
    </source>
</evidence>
<feature type="transmembrane region" description="Helical" evidence="10">
    <location>
        <begin position="1292"/>
        <end position="1316"/>
    </location>
</feature>
<feature type="domain" description="ABC transporter" evidence="11">
    <location>
        <begin position="839"/>
        <end position="1081"/>
    </location>
</feature>
<comment type="similarity">
    <text evidence="2">Belongs to the ABC transporter superfamily. ABCG family. PDR (TC 3.A.1.205) subfamily.</text>
</comment>
<dbReference type="SUPFAM" id="SSF52540">
    <property type="entry name" value="P-loop containing nucleoside triphosphate hydrolases"/>
    <property type="match status" value="2"/>
</dbReference>
<dbReference type="Pfam" id="PF14510">
    <property type="entry name" value="ABC_trans_N"/>
    <property type="match status" value="1"/>
</dbReference>
<feature type="transmembrane region" description="Helical" evidence="10">
    <location>
        <begin position="1450"/>
        <end position="1469"/>
    </location>
</feature>
<evidence type="ECO:0000256" key="8">
    <source>
        <dbReference type="ARBA" id="ARBA00023136"/>
    </source>
</evidence>
<gene>
    <name evidence="12" type="ORF">A1O3_08721</name>
</gene>
<dbReference type="RefSeq" id="XP_007737008.1">
    <property type="nucleotide sequence ID" value="XM_007738818.1"/>
</dbReference>
<dbReference type="Gene3D" id="3.40.50.300">
    <property type="entry name" value="P-loop containing nucleotide triphosphate hydrolases"/>
    <property type="match status" value="2"/>
</dbReference>
<dbReference type="GO" id="GO:0016887">
    <property type="term" value="F:ATP hydrolysis activity"/>
    <property type="evidence" value="ECO:0007669"/>
    <property type="project" value="InterPro"/>
</dbReference>
<name>W9XPF1_9EURO</name>
<dbReference type="OrthoDB" id="245989at2759"/>
<dbReference type="InterPro" id="IPR034003">
    <property type="entry name" value="ABCG_PDR_2"/>
</dbReference>
<feature type="transmembrane region" description="Helical" evidence="10">
    <location>
        <begin position="1184"/>
        <end position="1201"/>
    </location>
</feature>
<keyword evidence="8 10" id="KW-0472">Membrane</keyword>
<dbReference type="InterPro" id="IPR017871">
    <property type="entry name" value="ABC_transporter-like_CS"/>
</dbReference>
<feature type="transmembrane region" description="Helical" evidence="10">
    <location>
        <begin position="621"/>
        <end position="642"/>
    </location>
</feature>
<comment type="caution">
    <text evidence="12">The sequence shown here is derived from an EMBL/GenBank/DDBJ whole genome shotgun (WGS) entry which is preliminary data.</text>
</comment>
<dbReference type="Pfam" id="PF00005">
    <property type="entry name" value="ABC_tran"/>
    <property type="match status" value="2"/>
</dbReference>
<dbReference type="CDD" id="cd03233">
    <property type="entry name" value="ABCG_PDR_domain1"/>
    <property type="match status" value="1"/>
</dbReference>
<keyword evidence="7 10" id="KW-1133">Transmembrane helix</keyword>
<proteinExistence type="inferred from homology"/>
<dbReference type="InterPro" id="IPR027417">
    <property type="entry name" value="P-loop_NTPase"/>
</dbReference>
<organism evidence="12 13">
    <name type="scientific">Capronia epimyces CBS 606.96</name>
    <dbReference type="NCBI Taxonomy" id="1182542"/>
    <lineage>
        <taxon>Eukaryota</taxon>
        <taxon>Fungi</taxon>
        <taxon>Dikarya</taxon>
        <taxon>Ascomycota</taxon>
        <taxon>Pezizomycotina</taxon>
        <taxon>Eurotiomycetes</taxon>
        <taxon>Chaetothyriomycetidae</taxon>
        <taxon>Chaetothyriales</taxon>
        <taxon>Herpotrichiellaceae</taxon>
        <taxon>Capronia</taxon>
    </lineage>
</organism>
<feature type="compositionally biased region" description="Polar residues" evidence="9">
    <location>
        <begin position="1"/>
        <end position="10"/>
    </location>
</feature>
<evidence type="ECO:0000256" key="7">
    <source>
        <dbReference type="ARBA" id="ARBA00022989"/>
    </source>
</evidence>
<evidence type="ECO:0000256" key="5">
    <source>
        <dbReference type="ARBA" id="ARBA00022741"/>
    </source>
</evidence>
<dbReference type="GO" id="GO:0005524">
    <property type="term" value="F:ATP binding"/>
    <property type="evidence" value="ECO:0007669"/>
    <property type="project" value="UniProtKB-KW"/>
</dbReference>
<dbReference type="EMBL" id="AMGY01000008">
    <property type="protein sequence ID" value="EXJ79220.1"/>
    <property type="molecule type" value="Genomic_DNA"/>
</dbReference>
<dbReference type="PROSITE" id="PS50893">
    <property type="entry name" value="ABC_TRANSPORTER_2"/>
    <property type="match status" value="2"/>
</dbReference>
<evidence type="ECO:0000256" key="2">
    <source>
        <dbReference type="ARBA" id="ARBA00006012"/>
    </source>
</evidence>
<dbReference type="Pfam" id="PF01061">
    <property type="entry name" value="ABC2_membrane"/>
    <property type="match status" value="2"/>
</dbReference>